<protein>
    <submittedName>
        <fullName evidence="3">Lactoylglutathione lyase</fullName>
    </submittedName>
</protein>
<dbReference type="InterPro" id="IPR029068">
    <property type="entry name" value="Glyas_Bleomycin-R_OHBP_Dase"/>
</dbReference>
<gene>
    <name evidence="3" type="ORF">CEJ86_04420</name>
</gene>
<dbReference type="PANTHER" id="PTHR36113:SF6">
    <property type="entry name" value="FOSFOMYCIN RESISTANCE PROTEIN FOSX"/>
    <property type="match status" value="1"/>
</dbReference>
<dbReference type="AlphaFoldDB" id="A0A2J0ZA59"/>
<dbReference type="PROSITE" id="PS00934">
    <property type="entry name" value="GLYOXALASE_I_1"/>
    <property type="match status" value="1"/>
</dbReference>
<dbReference type="InterPro" id="IPR037523">
    <property type="entry name" value="VOC_core"/>
</dbReference>
<dbReference type="Pfam" id="PF00903">
    <property type="entry name" value="Glyoxalase"/>
    <property type="match status" value="1"/>
</dbReference>
<keyword evidence="1" id="KW-0479">Metal-binding</keyword>
<feature type="domain" description="VOC" evidence="2">
    <location>
        <begin position="6"/>
        <end position="127"/>
    </location>
</feature>
<reference evidence="3 4" key="1">
    <citation type="submission" date="2017-06" db="EMBL/GenBank/DDBJ databases">
        <title>Ensifer strains isolated from leguminous trees and herbs display diverse denitrification phenotypes with some acting as strong N2O sinks.</title>
        <authorList>
            <person name="Woliy K."/>
            <person name="Mania D."/>
            <person name="Bakken L.R."/>
            <person name="Frostegard A."/>
        </authorList>
    </citation>
    <scope>NUCLEOTIDE SEQUENCE [LARGE SCALE GENOMIC DNA]</scope>
    <source>
        <strain evidence="3 4">AC50a</strain>
    </source>
</reference>
<evidence type="ECO:0000259" key="2">
    <source>
        <dbReference type="PROSITE" id="PS51819"/>
    </source>
</evidence>
<dbReference type="InterPro" id="IPR051332">
    <property type="entry name" value="Fosfomycin_Res_Enzymes"/>
</dbReference>
<organism evidence="3 4">
    <name type="scientific">Rhizobium meliloti</name>
    <name type="common">Ensifer meliloti</name>
    <name type="synonym">Sinorhizobium meliloti</name>
    <dbReference type="NCBI Taxonomy" id="382"/>
    <lineage>
        <taxon>Bacteria</taxon>
        <taxon>Pseudomonadati</taxon>
        <taxon>Pseudomonadota</taxon>
        <taxon>Alphaproteobacteria</taxon>
        <taxon>Hyphomicrobiales</taxon>
        <taxon>Rhizobiaceae</taxon>
        <taxon>Sinorhizobium/Ensifer group</taxon>
        <taxon>Sinorhizobium</taxon>
    </lineage>
</organism>
<comment type="caution">
    <text evidence="3">The sequence shown here is derived from an EMBL/GenBank/DDBJ whole genome shotgun (WGS) entry which is preliminary data.</text>
</comment>
<dbReference type="Gene3D" id="3.10.180.10">
    <property type="entry name" value="2,3-Dihydroxybiphenyl 1,2-Dioxygenase, domain 1"/>
    <property type="match status" value="1"/>
</dbReference>
<dbReference type="GO" id="GO:0004462">
    <property type="term" value="F:lactoylglutathione lyase activity"/>
    <property type="evidence" value="ECO:0007669"/>
    <property type="project" value="InterPro"/>
</dbReference>
<dbReference type="SUPFAM" id="SSF54593">
    <property type="entry name" value="Glyoxalase/Bleomycin resistance protein/Dihydroxybiphenyl dioxygenase"/>
    <property type="match status" value="1"/>
</dbReference>
<dbReference type="PROSITE" id="PS51819">
    <property type="entry name" value="VOC"/>
    <property type="match status" value="1"/>
</dbReference>
<dbReference type="RefSeq" id="WP_100669972.1">
    <property type="nucleotide sequence ID" value="NZ_CP141212.1"/>
</dbReference>
<keyword evidence="3" id="KW-0456">Lyase</keyword>
<dbReference type="Proteomes" id="UP000231987">
    <property type="component" value="Unassembled WGS sequence"/>
</dbReference>
<dbReference type="EMBL" id="NJGD01000001">
    <property type="protein sequence ID" value="PJR17401.1"/>
    <property type="molecule type" value="Genomic_DNA"/>
</dbReference>
<dbReference type="InterPro" id="IPR004360">
    <property type="entry name" value="Glyas_Fos-R_dOase_dom"/>
</dbReference>
<dbReference type="GO" id="GO:0046872">
    <property type="term" value="F:metal ion binding"/>
    <property type="evidence" value="ECO:0007669"/>
    <property type="project" value="UniProtKB-KW"/>
</dbReference>
<name>A0A2J0ZA59_RHIML</name>
<sequence length="143" mass="16113">MLTVSAITHVAIRVQDIDRTLDFYINKLGFSELLRLDRDGRLWLVYLRITDDQYLEVFPEGRGGDAPGAEAVGYNHMCLSVPSIDQTVRELEAAEIPLFRPKVQGADGNWQTWIVDPDGHRIELMEMASDGMQAKAIARLRGN</sequence>
<evidence type="ECO:0000313" key="3">
    <source>
        <dbReference type="EMBL" id="PJR17401.1"/>
    </source>
</evidence>
<accession>A0A2J0ZA59</accession>
<dbReference type="PANTHER" id="PTHR36113">
    <property type="entry name" value="LYASE, PUTATIVE-RELATED-RELATED"/>
    <property type="match status" value="1"/>
</dbReference>
<dbReference type="CDD" id="cd06587">
    <property type="entry name" value="VOC"/>
    <property type="match status" value="1"/>
</dbReference>
<evidence type="ECO:0000313" key="4">
    <source>
        <dbReference type="Proteomes" id="UP000231987"/>
    </source>
</evidence>
<proteinExistence type="predicted"/>
<evidence type="ECO:0000256" key="1">
    <source>
        <dbReference type="ARBA" id="ARBA00022723"/>
    </source>
</evidence>
<dbReference type="InterPro" id="IPR018146">
    <property type="entry name" value="Glyoxalase_1_CS"/>
</dbReference>